<organism evidence="1 2">
    <name type="scientific">Yoonia vestfoldensis</name>
    <dbReference type="NCBI Taxonomy" id="245188"/>
    <lineage>
        <taxon>Bacteria</taxon>
        <taxon>Pseudomonadati</taxon>
        <taxon>Pseudomonadota</taxon>
        <taxon>Alphaproteobacteria</taxon>
        <taxon>Rhodobacterales</taxon>
        <taxon>Paracoccaceae</taxon>
        <taxon>Yoonia</taxon>
    </lineage>
</organism>
<name>A0A1Y0EH95_9RHOB</name>
<proteinExistence type="predicted"/>
<sequence length="99" mass="11206">MVLNEVFGLLKSIGAVRSESEFSKDWLGRSECYLRSLRFVGTEPSISTIAVCASKLQHYGKRMCATHEHEYLGKRFLSLAEQCHAYINSTAEQTWMASL</sequence>
<dbReference type="RefSeq" id="WP_087211378.1">
    <property type="nucleotide sequence ID" value="NZ_CP021431.1"/>
</dbReference>
<dbReference type="InterPro" id="IPR046734">
    <property type="entry name" value="DUF6626"/>
</dbReference>
<keyword evidence="2" id="KW-1185">Reference proteome</keyword>
<gene>
    <name evidence="1" type="ORF">LOKVESSMR4R_03520</name>
</gene>
<reference evidence="1 2" key="1">
    <citation type="submission" date="2017-05" db="EMBL/GenBank/DDBJ databases">
        <title>Genome Sequence of Loktanella vestfoldensis Strain SMR4r Isolated from a Culture of the Diatom Skeletonema marinoi.</title>
        <authorList>
            <person name="Topel M."/>
            <person name="Pinder M.I.M."/>
            <person name="Johansson O.N."/>
            <person name="Kourtchenko O."/>
            <person name="Godhe A."/>
            <person name="Clarke A.K."/>
        </authorList>
    </citation>
    <scope>NUCLEOTIDE SEQUENCE [LARGE SCALE GENOMIC DNA]</scope>
    <source>
        <strain evidence="1 2">SMR4r</strain>
    </source>
</reference>
<dbReference type="Pfam" id="PF20331">
    <property type="entry name" value="DUF6626"/>
    <property type="match status" value="1"/>
</dbReference>
<dbReference type="EMBL" id="CP021431">
    <property type="protein sequence ID" value="ARU02789.1"/>
    <property type="molecule type" value="Genomic_DNA"/>
</dbReference>
<dbReference type="AlphaFoldDB" id="A0A1Y0EH95"/>
<accession>A0A1Y0EH95</accession>
<evidence type="ECO:0000313" key="1">
    <source>
        <dbReference type="EMBL" id="ARU02789.1"/>
    </source>
</evidence>
<dbReference type="OrthoDB" id="7872252at2"/>
<protein>
    <submittedName>
        <fullName evidence="1">Uncharacterized protein</fullName>
    </submittedName>
</protein>
<dbReference type="KEGG" id="lvs:LOKVESSMR4R_03520"/>
<dbReference type="Proteomes" id="UP000195273">
    <property type="component" value="Chromosome"/>
</dbReference>
<evidence type="ECO:0000313" key="2">
    <source>
        <dbReference type="Proteomes" id="UP000195273"/>
    </source>
</evidence>